<dbReference type="InterPro" id="IPR017972">
    <property type="entry name" value="Cyt_P450_CS"/>
</dbReference>
<evidence type="ECO:0000313" key="9">
    <source>
        <dbReference type="EMBL" id="ULN52526.1"/>
    </source>
</evidence>
<accession>A0ABY3U324</accession>
<dbReference type="EMBL" id="CP092365">
    <property type="protein sequence ID" value="ULN52526.1"/>
    <property type="molecule type" value="Genomic_DNA"/>
</dbReference>
<keyword evidence="4 8" id="KW-0479">Metal-binding</keyword>
<dbReference type="InterPro" id="IPR036396">
    <property type="entry name" value="Cyt_P450_sf"/>
</dbReference>
<dbReference type="PANTHER" id="PTHR46696:SF4">
    <property type="entry name" value="BIOTIN BIOSYNTHESIS CYTOCHROME P450"/>
    <property type="match status" value="1"/>
</dbReference>
<keyword evidence="5 8" id="KW-0560">Oxidoreductase</keyword>
<evidence type="ECO:0000256" key="6">
    <source>
        <dbReference type="ARBA" id="ARBA00023004"/>
    </source>
</evidence>
<evidence type="ECO:0000256" key="4">
    <source>
        <dbReference type="ARBA" id="ARBA00022723"/>
    </source>
</evidence>
<protein>
    <submittedName>
        <fullName evidence="9">Cytochrome P450</fullName>
    </submittedName>
</protein>
<gene>
    <name evidence="9" type="ORF">MIU77_17080</name>
</gene>
<dbReference type="InterPro" id="IPR002397">
    <property type="entry name" value="Cyt_P450_B"/>
</dbReference>
<evidence type="ECO:0000256" key="1">
    <source>
        <dbReference type="ARBA" id="ARBA00001971"/>
    </source>
</evidence>
<name>A0ABY3U324_9MYCO</name>
<dbReference type="PRINTS" id="PR00359">
    <property type="entry name" value="BP450"/>
</dbReference>
<reference evidence="9" key="1">
    <citation type="submission" date="2022-08" db="EMBL/GenBank/DDBJ databases">
        <title>Complete genome sequence of 14 non-tuberculosis mycobacteria type-strains.</title>
        <authorList>
            <person name="Igarashi Y."/>
            <person name="Osugi A."/>
            <person name="Mitarai S."/>
        </authorList>
    </citation>
    <scope>NUCLEOTIDE SEQUENCE</scope>
    <source>
        <strain evidence="9">DSM 45575</strain>
    </source>
</reference>
<dbReference type="PRINTS" id="PR00385">
    <property type="entry name" value="P450"/>
</dbReference>
<proteinExistence type="inferred from homology"/>
<dbReference type="Pfam" id="PF00067">
    <property type="entry name" value="p450"/>
    <property type="match status" value="1"/>
</dbReference>
<evidence type="ECO:0000256" key="8">
    <source>
        <dbReference type="RuleBase" id="RU000461"/>
    </source>
</evidence>
<dbReference type="InterPro" id="IPR001128">
    <property type="entry name" value="Cyt_P450"/>
</dbReference>
<evidence type="ECO:0000256" key="5">
    <source>
        <dbReference type="ARBA" id="ARBA00023002"/>
    </source>
</evidence>
<keyword evidence="10" id="KW-1185">Reference proteome</keyword>
<evidence type="ECO:0000256" key="7">
    <source>
        <dbReference type="ARBA" id="ARBA00023033"/>
    </source>
</evidence>
<organism evidence="9 10">
    <name type="scientific">Mycolicibacillus parakoreensis</name>
    <dbReference type="NCBI Taxonomy" id="1069221"/>
    <lineage>
        <taxon>Bacteria</taxon>
        <taxon>Bacillati</taxon>
        <taxon>Actinomycetota</taxon>
        <taxon>Actinomycetes</taxon>
        <taxon>Mycobacteriales</taxon>
        <taxon>Mycobacteriaceae</taxon>
        <taxon>Mycolicibacillus</taxon>
    </lineage>
</organism>
<evidence type="ECO:0000256" key="2">
    <source>
        <dbReference type="ARBA" id="ARBA00010617"/>
    </source>
</evidence>
<dbReference type="PROSITE" id="PS00086">
    <property type="entry name" value="CYTOCHROME_P450"/>
    <property type="match status" value="1"/>
</dbReference>
<keyword evidence="6 8" id="KW-0408">Iron</keyword>
<comment type="cofactor">
    <cofactor evidence="1">
        <name>heme</name>
        <dbReference type="ChEBI" id="CHEBI:30413"/>
    </cofactor>
</comment>
<dbReference type="PANTHER" id="PTHR46696">
    <property type="entry name" value="P450, PUTATIVE (EUROFUNG)-RELATED"/>
    <property type="match status" value="1"/>
</dbReference>
<dbReference type="Proteomes" id="UP001055200">
    <property type="component" value="Chromosome"/>
</dbReference>
<keyword evidence="3 8" id="KW-0349">Heme</keyword>
<comment type="similarity">
    <text evidence="2 8">Belongs to the cytochrome P450 family.</text>
</comment>
<dbReference type="RefSeq" id="WP_240170798.1">
    <property type="nucleotide sequence ID" value="NZ_CP092365.1"/>
</dbReference>
<evidence type="ECO:0000256" key="3">
    <source>
        <dbReference type="ARBA" id="ARBA00022617"/>
    </source>
</evidence>
<sequence length="449" mass="49215">MTPRDPTPATAAPEDFASLDFFGDDAMIADPYPVLDRMRAANPVLREPVHDVLVVTGYDEVLAVAGDPETFSSCNTVTGPVPGFPVPLAGRDDAEVSALIDAHRDELPFSDQLPTFDPPVHTAHRSLLSRLITPKRLKSNEEFMWRLADRVLDVFLARGAGEFIGEVASPFALLVIADLLGVPEEDHDELAQVLTADVSLGSTDGETVMEHAPLEYLYARFTDYIGARRERPAGDVMTEMAQARFPDGSTPEVIDVVRVAANLFSAGQETTVRLLSTALKLVCEDAELQTRLRENPGDIPNFIEETLRFESPIKGDFRLARAATTVGGVDVPAGTTLMLHYGAANRDPRIFDDPDVFDPDRANARRHIGFGRGIHSCIGAPLARAEARVLFQRLLERTADIRIDAEAHGPAHDRRYTYVPTYILRGLTDLHVVVDPDPHHAIEGKNHVA</sequence>
<dbReference type="SUPFAM" id="SSF48264">
    <property type="entry name" value="Cytochrome P450"/>
    <property type="match status" value="1"/>
</dbReference>
<keyword evidence="7 8" id="KW-0503">Monooxygenase</keyword>
<evidence type="ECO:0000313" key="10">
    <source>
        <dbReference type="Proteomes" id="UP001055200"/>
    </source>
</evidence>
<dbReference type="Gene3D" id="1.10.630.10">
    <property type="entry name" value="Cytochrome P450"/>
    <property type="match status" value="1"/>
</dbReference>